<feature type="region of interest" description="Disordered" evidence="1">
    <location>
        <begin position="185"/>
        <end position="209"/>
    </location>
</feature>
<dbReference type="HOGENOM" id="CLU_642729_0_0_1"/>
<reference evidence="3 4" key="1">
    <citation type="submission" date="2014-02" db="EMBL/GenBank/DDBJ databases">
        <title>Single nucleus genome sequencing reveals high similarity among nuclei of an endomycorrhizal fungus.</title>
        <authorList>
            <person name="Lin K."/>
            <person name="Geurts R."/>
            <person name="Zhang Z."/>
            <person name="Limpens E."/>
            <person name="Saunders D.G."/>
            <person name="Mu D."/>
            <person name="Pang E."/>
            <person name="Cao H."/>
            <person name="Cha H."/>
            <person name="Lin T."/>
            <person name="Zhou Q."/>
            <person name="Shang Y."/>
            <person name="Li Y."/>
            <person name="Ivanov S."/>
            <person name="Sharma T."/>
            <person name="Velzen R.V."/>
            <person name="Ruijter N.D."/>
            <person name="Aanen D.K."/>
            <person name="Win J."/>
            <person name="Kamoun S."/>
            <person name="Bisseling T."/>
            <person name="Huang S."/>
        </authorList>
    </citation>
    <scope>NUCLEOTIDE SEQUENCE [LARGE SCALE GENOMIC DNA]</scope>
    <source>
        <strain evidence="4">DAOM197198w</strain>
    </source>
</reference>
<keyword evidence="4" id="KW-1185">Reference proteome</keyword>
<feature type="region of interest" description="Disordered" evidence="1">
    <location>
        <begin position="405"/>
        <end position="427"/>
    </location>
</feature>
<proteinExistence type="predicted"/>
<feature type="region of interest" description="Disordered" evidence="1">
    <location>
        <begin position="251"/>
        <end position="280"/>
    </location>
</feature>
<dbReference type="AlphaFoldDB" id="A0A015KC41"/>
<evidence type="ECO:0000313" key="3">
    <source>
        <dbReference type="EMBL" id="EXX57056.1"/>
    </source>
</evidence>
<keyword evidence="2" id="KW-0472">Membrane</keyword>
<dbReference type="Proteomes" id="UP000022910">
    <property type="component" value="Unassembled WGS sequence"/>
</dbReference>
<comment type="caution">
    <text evidence="3">The sequence shown here is derived from an EMBL/GenBank/DDBJ whole genome shotgun (WGS) entry which is preliminary data.</text>
</comment>
<feature type="transmembrane region" description="Helical" evidence="2">
    <location>
        <begin position="136"/>
        <end position="156"/>
    </location>
</feature>
<organism evidence="3 4">
    <name type="scientific">Rhizophagus irregularis (strain DAOM 197198w)</name>
    <name type="common">Glomus intraradices</name>
    <dbReference type="NCBI Taxonomy" id="1432141"/>
    <lineage>
        <taxon>Eukaryota</taxon>
        <taxon>Fungi</taxon>
        <taxon>Fungi incertae sedis</taxon>
        <taxon>Mucoromycota</taxon>
        <taxon>Glomeromycotina</taxon>
        <taxon>Glomeromycetes</taxon>
        <taxon>Glomerales</taxon>
        <taxon>Glomeraceae</taxon>
        <taxon>Rhizophagus</taxon>
    </lineage>
</organism>
<evidence type="ECO:0000313" key="4">
    <source>
        <dbReference type="Proteomes" id="UP000022910"/>
    </source>
</evidence>
<accession>A0A015KC41</accession>
<evidence type="ECO:0000256" key="2">
    <source>
        <dbReference type="SAM" id="Phobius"/>
    </source>
</evidence>
<sequence length="427" mass="47204">MLGRVIIIVIGAGFASYCVIAAFLTIFGINPATLHLTKFFLIGYAAINGVLTPFGISGVLGGISRKKTLIRAFTTFQWWLATFILIGLNVFNIILAKRGKGDFIRRCQINLAKGQPEPNFLARCTAIADDAERATFIATCAQGGIMLFLGIVLLIVGTREYSNISLEEETKNLLEKANFNENVETDGLSRIPPKTSDSNNTNDIRNFNNIGTYVPDPRYVTNVKRQPSKAATVNVDLARRPTNANINIAQNSGLRRNPTDPTGRNQTGPNFVAPLYRNPTIPGNIPPKGIARYPTNAHTNRVNVTRQPTIGNAYAPRNYVGAPQPTYPIVPPQRSLSTKPTYPPQRSLPTNPKQYVNPQSPSYVTQIIVSPVSPVSPPPPISEINEYNNYVNEYNDYVNEYSDYDNYKPKPYTQKTTAPHLTRMGMN</sequence>
<dbReference type="OrthoDB" id="2383230at2759"/>
<dbReference type="EMBL" id="JEMT01027454">
    <property type="protein sequence ID" value="EXX57056.1"/>
    <property type="molecule type" value="Genomic_DNA"/>
</dbReference>
<name>A0A015KC41_RHIIW</name>
<dbReference type="STRING" id="1432141.A0A015KC41"/>
<feature type="region of interest" description="Disordered" evidence="1">
    <location>
        <begin position="334"/>
        <end position="355"/>
    </location>
</feature>
<feature type="compositionally biased region" description="Polar residues" evidence="1">
    <location>
        <begin position="251"/>
        <end position="269"/>
    </location>
</feature>
<feature type="transmembrane region" description="Helical" evidence="2">
    <location>
        <begin position="76"/>
        <end position="96"/>
    </location>
</feature>
<feature type="transmembrane region" description="Helical" evidence="2">
    <location>
        <begin position="39"/>
        <end position="64"/>
    </location>
</feature>
<gene>
    <name evidence="3" type="ORF">RirG_210690</name>
</gene>
<keyword evidence="2" id="KW-1133">Transmembrane helix</keyword>
<feature type="compositionally biased region" description="Low complexity" evidence="1">
    <location>
        <begin position="199"/>
        <end position="209"/>
    </location>
</feature>
<feature type="transmembrane region" description="Helical" evidence="2">
    <location>
        <begin position="6"/>
        <end position="27"/>
    </location>
</feature>
<protein>
    <submittedName>
        <fullName evidence="3">Uncharacterized protein</fullName>
    </submittedName>
</protein>
<evidence type="ECO:0000256" key="1">
    <source>
        <dbReference type="SAM" id="MobiDB-lite"/>
    </source>
</evidence>
<keyword evidence="2" id="KW-0812">Transmembrane</keyword>